<reference evidence="2 3" key="1">
    <citation type="journal article" date="2001" name="FEMS Microbiol. Lett.">
        <title>Oceanobacillus iheyensis gen. nov., sp. nov., a deep-sea extremely halotolerant and alkaliphilic species isolated from a depth of 1050 m on the Iheya Ridge.</title>
        <authorList>
            <person name="Lu J."/>
            <person name="Nogi Y."/>
            <person name="Takami H."/>
        </authorList>
    </citation>
    <scope>NUCLEOTIDE SEQUENCE [LARGE SCALE GENOMIC DNA]</scope>
    <source>
        <strain evidence="3">DSM 14371 / CIP 107618 / JCM 11309 / KCTC 3954 / HTE831</strain>
    </source>
</reference>
<sequence>MNEKDIFTIDDYLAQLESQLPNDIPKSEKDSQLLEIKSHLEEIVNENEERNVNRQEAEKLAINEFISADMLANQINSEYKNNKNKDFDSDDFRFKGSMGFLFSGMGLLLVSVFRGAFELEMTLVGLIAIAAVLFGLSSKSIRWTSERVDYIKTISKNLLYIILPMGAVTFMIRSFLDGAVNFTAFFFFLCFMFIVFAIIFYLRRLFYQKKLNI</sequence>
<feature type="transmembrane region" description="Helical" evidence="1">
    <location>
        <begin position="92"/>
        <end position="113"/>
    </location>
</feature>
<dbReference type="Pfam" id="PF22564">
    <property type="entry name" value="HAAS"/>
    <property type="match status" value="1"/>
</dbReference>
<dbReference type="AlphaFoldDB" id="Q8CV08"/>
<protein>
    <submittedName>
        <fullName evidence="2">Uncharacterized protein</fullName>
    </submittedName>
</protein>
<dbReference type="Proteomes" id="UP000000822">
    <property type="component" value="Chromosome"/>
</dbReference>
<dbReference type="eggNOG" id="ENOG502ZRZG">
    <property type="taxonomic scope" value="Bacteria"/>
</dbReference>
<name>Q8CV08_OCEIH</name>
<keyword evidence="1" id="KW-1133">Transmembrane helix</keyword>
<dbReference type="RefSeq" id="WP_011065351.1">
    <property type="nucleotide sequence ID" value="NC_004193.1"/>
</dbReference>
<keyword evidence="1" id="KW-0812">Transmembrane</keyword>
<reference evidence="2 3" key="2">
    <citation type="journal article" date="2002" name="Nucleic Acids Res.">
        <title>Genome sequence of Oceanobacillus iheyensis isolated from the Iheya Ridge and its unexpected adaptive capabilities to extreme environments.</title>
        <authorList>
            <person name="Takami H."/>
            <person name="Takaki Y."/>
            <person name="Uchiyama I."/>
        </authorList>
    </citation>
    <scope>NUCLEOTIDE SEQUENCE [LARGE SCALE GENOMIC DNA]</scope>
    <source>
        <strain evidence="3">DSM 14371 / CIP 107618 / JCM 11309 / KCTC 3954 / HTE831</strain>
    </source>
</reference>
<gene>
    <name evidence="2" type="ordered locus">OB0949</name>
</gene>
<proteinExistence type="predicted"/>
<evidence type="ECO:0000313" key="2">
    <source>
        <dbReference type="EMBL" id="BAC12905.1"/>
    </source>
</evidence>
<feature type="transmembrane region" description="Helical" evidence="1">
    <location>
        <begin position="158"/>
        <end position="176"/>
    </location>
</feature>
<dbReference type="HOGENOM" id="CLU_1293244_0_0_9"/>
<keyword evidence="1" id="KW-0472">Membrane</keyword>
<organism evidence="2 3">
    <name type="scientific">Oceanobacillus iheyensis (strain DSM 14371 / CIP 107618 / JCM 11309 / KCTC 3954 / HTE831)</name>
    <dbReference type="NCBI Taxonomy" id="221109"/>
    <lineage>
        <taxon>Bacteria</taxon>
        <taxon>Bacillati</taxon>
        <taxon>Bacillota</taxon>
        <taxon>Bacilli</taxon>
        <taxon>Bacillales</taxon>
        <taxon>Bacillaceae</taxon>
        <taxon>Oceanobacillus</taxon>
    </lineage>
</organism>
<evidence type="ECO:0000313" key="3">
    <source>
        <dbReference type="Proteomes" id="UP000000822"/>
    </source>
</evidence>
<evidence type="ECO:0000256" key="1">
    <source>
        <dbReference type="SAM" id="Phobius"/>
    </source>
</evidence>
<dbReference type="STRING" id="221109.gene:10733187"/>
<accession>Q8CV08</accession>
<dbReference type="KEGG" id="oih:OB0949"/>
<feature type="transmembrane region" description="Helical" evidence="1">
    <location>
        <begin position="119"/>
        <end position="137"/>
    </location>
</feature>
<dbReference type="EMBL" id="BA000028">
    <property type="protein sequence ID" value="BAC12905.1"/>
    <property type="molecule type" value="Genomic_DNA"/>
</dbReference>
<feature type="transmembrane region" description="Helical" evidence="1">
    <location>
        <begin position="182"/>
        <end position="202"/>
    </location>
</feature>
<keyword evidence="3" id="KW-1185">Reference proteome</keyword>